<feature type="chain" id="PRO_5029489803" evidence="1">
    <location>
        <begin position="19"/>
        <end position="165"/>
    </location>
</feature>
<evidence type="ECO:0000313" key="3">
    <source>
        <dbReference type="Proteomes" id="UP000512167"/>
    </source>
</evidence>
<dbReference type="KEGG" id="tbk:HF295_08455"/>
<keyword evidence="3" id="KW-1185">Reference proteome</keyword>
<proteinExistence type="predicted"/>
<protein>
    <submittedName>
        <fullName evidence="2">Uncharacterized protein</fullName>
    </submittedName>
</protein>
<gene>
    <name evidence="2" type="ORF">HF295_08455</name>
</gene>
<evidence type="ECO:0000256" key="1">
    <source>
        <dbReference type="SAM" id="SignalP"/>
    </source>
</evidence>
<sequence>MKKLLMMFVLLTSFVFSASVTPKLDTPSNFSYDGALTWDEVDYAQTYLITINDENFERDIAYLDGFIQEGQYSIEVVARAEGYEDSLMGTYVFEIDYNQEANISVYLNNQILSWNEIDQATHYLVTFDFNFVIVDTNEFELPSENIENYSVQAVFPDGSKTAIFS</sequence>
<dbReference type="EMBL" id="CP051151">
    <property type="protein sequence ID" value="QLY40884.1"/>
    <property type="molecule type" value="Genomic_DNA"/>
</dbReference>
<accession>A0A7L6N8K4</accession>
<feature type="signal peptide" evidence="1">
    <location>
        <begin position="1"/>
        <end position="18"/>
    </location>
</feature>
<dbReference type="Proteomes" id="UP000512167">
    <property type="component" value="Chromosome"/>
</dbReference>
<organism evidence="2 3">
    <name type="scientific">Hujiaoplasma nucleasis</name>
    <dbReference type="NCBI Taxonomy" id="2725268"/>
    <lineage>
        <taxon>Bacteria</taxon>
        <taxon>Bacillati</taxon>
        <taxon>Mycoplasmatota</taxon>
        <taxon>Mollicutes</taxon>
        <taxon>Candidatus Izemoplasmatales</taxon>
        <taxon>Hujiaoplasmataceae</taxon>
        <taxon>Hujiaoplasma</taxon>
    </lineage>
</organism>
<reference evidence="2 3" key="1">
    <citation type="submission" date="2020-04" db="EMBL/GenBank/DDBJ databases">
        <authorList>
            <person name="Zheng R.K."/>
            <person name="Sun C.M."/>
        </authorList>
    </citation>
    <scope>NUCLEOTIDE SEQUENCE [LARGE SCALE GENOMIC DNA]</scope>
    <source>
        <strain evidence="3">zrk29</strain>
    </source>
</reference>
<keyword evidence="1" id="KW-0732">Signal</keyword>
<evidence type="ECO:0000313" key="2">
    <source>
        <dbReference type="EMBL" id="QLY40884.1"/>
    </source>
</evidence>
<dbReference type="AlphaFoldDB" id="A0A7L6N8K4"/>
<name>A0A7L6N8K4_9MOLU</name>
<dbReference type="RefSeq" id="WP_312031737.1">
    <property type="nucleotide sequence ID" value="NZ_CP051151.1"/>
</dbReference>